<dbReference type="EMBL" id="FMAF01000002">
    <property type="protein sequence ID" value="SCB13584.1"/>
    <property type="molecule type" value="Genomic_DNA"/>
</dbReference>
<evidence type="ECO:0000313" key="4">
    <source>
        <dbReference type="EMBL" id="SCB13584.1"/>
    </source>
</evidence>
<dbReference type="PANTHER" id="PTHR43877:SF2">
    <property type="entry name" value="AMINOALKYLPHOSPHONATE N-ACETYLTRANSFERASE-RELATED"/>
    <property type="match status" value="1"/>
</dbReference>
<dbReference type="Pfam" id="PF00583">
    <property type="entry name" value="Acetyltransf_1"/>
    <property type="match status" value="1"/>
</dbReference>
<dbReference type="PANTHER" id="PTHR43877">
    <property type="entry name" value="AMINOALKYLPHOSPHONATE N-ACETYLTRANSFERASE-RELATED-RELATED"/>
    <property type="match status" value="1"/>
</dbReference>
<gene>
    <name evidence="4" type="ORF">GA0061101_102179</name>
</gene>
<sequence length="151" mass="16929">MTQPFFLRAATADDAETIRLLTREAYAKWVPVIGREPLPMVADYAEAVRKHRIDLVEIEGRLAALIEMVPGADHLLIENVAVSPAHQGQGIGRRLLAHAEDVAASLGHREIRLYTNKLFAENVRLYLKNGYAIDREEAFKGGFIVHMRKSV</sequence>
<dbReference type="RefSeq" id="WP_092573103.1">
    <property type="nucleotide sequence ID" value="NZ_FMAF01000002.1"/>
</dbReference>
<dbReference type="PROSITE" id="PS51186">
    <property type="entry name" value="GNAT"/>
    <property type="match status" value="1"/>
</dbReference>
<dbReference type="OrthoDB" id="281808at2"/>
<proteinExistence type="predicted"/>
<protein>
    <submittedName>
        <fullName evidence="4">Predicted N-acetyltransferase YhbS</fullName>
    </submittedName>
</protein>
<dbReference type="GO" id="GO:0016747">
    <property type="term" value="F:acyltransferase activity, transferring groups other than amino-acyl groups"/>
    <property type="evidence" value="ECO:0007669"/>
    <property type="project" value="InterPro"/>
</dbReference>
<evidence type="ECO:0000313" key="5">
    <source>
        <dbReference type="Proteomes" id="UP000199205"/>
    </source>
</evidence>
<dbReference type="SUPFAM" id="SSF55729">
    <property type="entry name" value="Acyl-CoA N-acyltransferases (Nat)"/>
    <property type="match status" value="1"/>
</dbReference>
<dbReference type="AlphaFoldDB" id="A0A1C3UDS0"/>
<dbReference type="CDD" id="cd04301">
    <property type="entry name" value="NAT_SF"/>
    <property type="match status" value="1"/>
</dbReference>
<keyword evidence="2" id="KW-0012">Acyltransferase</keyword>
<dbReference type="Gene3D" id="3.40.630.30">
    <property type="match status" value="1"/>
</dbReference>
<name>A0A1C3UDS0_9HYPH</name>
<organism evidence="4 5">
    <name type="scientific">Rhizobium lusitanum</name>
    <dbReference type="NCBI Taxonomy" id="293958"/>
    <lineage>
        <taxon>Bacteria</taxon>
        <taxon>Pseudomonadati</taxon>
        <taxon>Pseudomonadota</taxon>
        <taxon>Alphaproteobacteria</taxon>
        <taxon>Hyphomicrobiales</taxon>
        <taxon>Rhizobiaceae</taxon>
        <taxon>Rhizobium/Agrobacterium group</taxon>
        <taxon>Rhizobium</taxon>
    </lineage>
</organism>
<dbReference type="InterPro" id="IPR050832">
    <property type="entry name" value="Bact_Acetyltransf"/>
</dbReference>
<accession>A0A1C3UDS0</accession>
<evidence type="ECO:0000256" key="2">
    <source>
        <dbReference type="ARBA" id="ARBA00023315"/>
    </source>
</evidence>
<evidence type="ECO:0000256" key="1">
    <source>
        <dbReference type="ARBA" id="ARBA00022679"/>
    </source>
</evidence>
<keyword evidence="1 4" id="KW-0808">Transferase</keyword>
<dbReference type="InterPro" id="IPR016181">
    <property type="entry name" value="Acyl_CoA_acyltransferase"/>
</dbReference>
<reference evidence="4 5" key="1">
    <citation type="submission" date="2016-08" db="EMBL/GenBank/DDBJ databases">
        <authorList>
            <person name="Seilhamer J.J."/>
        </authorList>
    </citation>
    <scope>NUCLEOTIDE SEQUENCE [LARGE SCALE GENOMIC DNA]</scope>
    <source>
        <strain evidence="4 5">P1-7</strain>
    </source>
</reference>
<dbReference type="InterPro" id="IPR000182">
    <property type="entry name" value="GNAT_dom"/>
</dbReference>
<evidence type="ECO:0000259" key="3">
    <source>
        <dbReference type="PROSITE" id="PS51186"/>
    </source>
</evidence>
<feature type="domain" description="N-acetyltransferase" evidence="3">
    <location>
        <begin position="5"/>
        <end position="151"/>
    </location>
</feature>
<dbReference type="Proteomes" id="UP000199205">
    <property type="component" value="Unassembled WGS sequence"/>
</dbReference>